<reference evidence="1" key="2">
    <citation type="submission" date="2014-03" db="EMBL/GenBank/DDBJ databases">
        <title>The whipworm genome and dual-species transcriptomics of an intimate host-pathogen interaction.</title>
        <authorList>
            <person name="Foth B.J."/>
            <person name="Tsai I.J."/>
            <person name="Reid A.J."/>
            <person name="Bancroft A.J."/>
            <person name="Nichol S."/>
            <person name="Tracey A."/>
            <person name="Holroyd N."/>
            <person name="Cotton J.A."/>
            <person name="Stanley E.J."/>
            <person name="Zarowiecki M."/>
            <person name="Liu J.Z."/>
            <person name="Huckvale T."/>
            <person name="Cooper P.J."/>
            <person name="Grencis R.K."/>
            <person name="Berriman M."/>
        </authorList>
    </citation>
    <scope>NUCLEOTIDE SEQUENCE [LARGE SCALE GENOMIC DNA]</scope>
    <source>
        <strain evidence="1">Edinburgh</strain>
    </source>
</reference>
<protein>
    <submittedName>
        <fullName evidence="2 3">Uncharacterized protein</fullName>
    </submittedName>
</protein>
<evidence type="ECO:0000313" key="3">
    <source>
        <dbReference type="WBParaSite" id="TMUE_3000014033.2"/>
    </source>
</evidence>
<dbReference type="Pfam" id="PF10184">
    <property type="entry name" value="DUF2358"/>
    <property type="match status" value="1"/>
</dbReference>
<dbReference type="InterPro" id="IPR018790">
    <property type="entry name" value="DUF2358"/>
</dbReference>
<proteinExistence type="predicted"/>
<evidence type="ECO:0000313" key="1">
    <source>
        <dbReference type="Proteomes" id="UP000046395"/>
    </source>
</evidence>
<dbReference type="PANTHER" id="PTHR31094">
    <property type="entry name" value="RIKEN CDNA 2310061I04 GENE"/>
    <property type="match status" value="1"/>
</dbReference>
<dbReference type="WBParaSite" id="TMUE_3000014033.1">
    <property type="protein sequence ID" value="TMUE_3000014033.1"/>
    <property type="gene ID" value="WBGene00302926"/>
</dbReference>
<dbReference type="Proteomes" id="UP000046395">
    <property type="component" value="Unassembled WGS sequence"/>
</dbReference>
<reference evidence="2" key="3">
    <citation type="submission" date="2019-12" db="UniProtKB">
        <authorList>
            <consortium name="WormBaseParasite"/>
        </authorList>
    </citation>
    <scope>IDENTIFICATION</scope>
</reference>
<dbReference type="AlphaFoldDB" id="A0A5S6R3N3"/>
<reference evidence="1" key="1">
    <citation type="submission" date="2013-11" db="EMBL/GenBank/DDBJ databases">
        <authorList>
            <person name="Aslett M."/>
        </authorList>
    </citation>
    <scope>NUCLEOTIDE SEQUENCE [LARGE SCALE GENOMIC DNA]</scope>
    <source>
        <strain evidence="1">Edinburgh</strain>
    </source>
</reference>
<dbReference type="STRING" id="70415.A0A5S6R3N3"/>
<dbReference type="WBParaSite" id="TMUE_3000014033.2">
    <property type="protein sequence ID" value="TMUE_3000014033.2"/>
    <property type="gene ID" value="WBGene00302926"/>
</dbReference>
<evidence type="ECO:0000313" key="2">
    <source>
        <dbReference type="WBParaSite" id="TMUE_3000014033.1"/>
    </source>
</evidence>
<sequence length="312" mass="35282">MAFGKSASLVCLCLAARHVRNRRRQSIASCCKAVGDGSCGSRDDLLTALSVYLKMKVSTDTFDDIHSVCKGPLHPALLQPSDAICLWHLKLQAASKQGVALPDLPPGQKATVFSPLQSTDGNRDHQRKPVPFYERGKPNWDQLQHVIYRLSETVPWFFQRQLDLTFYAEDVLFTNRIHGTEVQGLRHYWLYLGSLTLMYRVPCPYIEMKILSCHPIVDEGAVNLRWRVQYLGIPEFLTVTLRARSVDVEVYRKHSRWFDGVSTFHVGADGLVYKHVADRVMRDPEEYEGGKRKLGFLSKLLGVNPKPTGAIA</sequence>
<dbReference type="PANTHER" id="PTHR31094:SF2">
    <property type="entry name" value="RIKEN CDNA 2310061I04 GENE"/>
    <property type="match status" value="1"/>
</dbReference>
<keyword evidence="1" id="KW-1185">Reference proteome</keyword>
<dbReference type="WBParaSite" id="TMUE_3000014033.3">
    <property type="protein sequence ID" value="TMUE_3000014033.3"/>
    <property type="gene ID" value="WBGene00302926"/>
</dbReference>
<organism evidence="1 2">
    <name type="scientific">Trichuris muris</name>
    <name type="common">Mouse whipworm</name>
    <dbReference type="NCBI Taxonomy" id="70415"/>
    <lineage>
        <taxon>Eukaryota</taxon>
        <taxon>Metazoa</taxon>
        <taxon>Ecdysozoa</taxon>
        <taxon>Nematoda</taxon>
        <taxon>Enoplea</taxon>
        <taxon>Dorylaimia</taxon>
        <taxon>Trichinellida</taxon>
        <taxon>Trichuridae</taxon>
        <taxon>Trichuris</taxon>
    </lineage>
</organism>
<name>A0A5S6R3N3_TRIMR</name>
<accession>A0A5S6R3N3</accession>